<comment type="caution">
    <text evidence="1">The sequence shown here is derived from an EMBL/GenBank/DDBJ whole genome shotgun (WGS) entry which is preliminary data.</text>
</comment>
<name>A0A3M7P298_BRAPC</name>
<proteinExistence type="predicted"/>
<accession>A0A3M7P298</accession>
<reference evidence="1 2" key="1">
    <citation type="journal article" date="2018" name="Sci. Rep.">
        <title>Genomic signatures of local adaptation to the degree of environmental predictability in rotifers.</title>
        <authorList>
            <person name="Franch-Gras L."/>
            <person name="Hahn C."/>
            <person name="Garcia-Roger E.M."/>
            <person name="Carmona M.J."/>
            <person name="Serra M."/>
            <person name="Gomez A."/>
        </authorList>
    </citation>
    <scope>NUCLEOTIDE SEQUENCE [LARGE SCALE GENOMIC DNA]</scope>
    <source>
        <strain evidence="1">HYR1</strain>
    </source>
</reference>
<organism evidence="1 2">
    <name type="scientific">Brachionus plicatilis</name>
    <name type="common">Marine rotifer</name>
    <name type="synonym">Brachionus muelleri</name>
    <dbReference type="NCBI Taxonomy" id="10195"/>
    <lineage>
        <taxon>Eukaryota</taxon>
        <taxon>Metazoa</taxon>
        <taxon>Spiralia</taxon>
        <taxon>Gnathifera</taxon>
        <taxon>Rotifera</taxon>
        <taxon>Eurotatoria</taxon>
        <taxon>Monogononta</taxon>
        <taxon>Pseudotrocha</taxon>
        <taxon>Ploima</taxon>
        <taxon>Brachionidae</taxon>
        <taxon>Brachionus</taxon>
    </lineage>
</organism>
<dbReference type="AlphaFoldDB" id="A0A3M7P298"/>
<keyword evidence="2" id="KW-1185">Reference proteome</keyword>
<dbReference type="EMBL" id="REGN01013999">
    <property type="protein sequence ID" value="RMZ93202.1"/>
    <property type="molecule type" value="Genomic_DNA"/>
</dbReference>
<evidence type="ECO:0000313" key="2">
    <source>
        <dbReference type="Proteomes" id="UP000276133"/>
    </source>
</evidence>
<sequence>MFSTGCHIIHMAFNKLNRIYQELPNKVFRQCLLSIILFLIFKFKKLKNKLFILNEILEFCHTIRPEIFNSFLNN</sequence>
<protein>
    <submittedName>
        <fullName evidence="1">Uncharacterized protein</fullName>
    </submittedName>
</protein>
<dbReference type="Proteomes" id="UP000276133">
    <property type="component" value="Unassembled WGS sequence"/>
</dbReference>
<gene>
    <name evidence="1" type="ORF">BpHYR1_014027</name>
</gene>
<evidence type="ECO:0000313" key="1">
    <source>
        <dbReference type="EMBL" id="RMZ93202.1"/>
    </source>
</evidence>